<proteinExistence type="inferred from homology"/>
<evidence type="ECO:0000256" key="3">
    <source>
        <dbReference type="ARBA" id="ARBA00023295"/>
    </source>
</evidence>
<sequence>MKDRVGQGAAALAVMLALCASTALGEAKRKPPADDIFLDHPSQDKNATVMPSATARPVESLFSSRALLDASIVRSSNNEWFLTGTVLREMPRDGIQLWTSTDRRNWRSLGIVHAKGERVTAPDVSVRGESLYLTYTDAAGCARVARGSAAKPAEPYVGSPCLVENASDTSLFIDDDGSAYLLWGGGMIARLQPDMQRLAETPRFLKPDPALFATNPPPGKDWPVRTRVGSAGAAMFKDNGRYVLMANEVTGRMRSPTDDVFMAEAPTPYGPFSFRYLAVPHAGQSSIVRDEQGALYASYNPKCEDDFSMFCEQVGLVPLERSPDGRLRQSANILTENSAVASARALLTSETMRDPSVALGGDGQYYLVGTQGGFGYAYPDGGISLYRSADLKTWQKGGTIFNWKGLGRTFKSTAELWAPEITWVESDRTYYIAFSIMERNVGGKTWIYRSKTGKAEGPYENVARENFVQGIDGFLFEDGGDLYLLWGGGNLGKLNAKRDAFDGPVRRLVDTDGAHIGYEGNALIKIGDTYFVTGAEWNGPLRTHGTYDMMYGSSKSLFGPYTKRRLGAPHAGHGTPFRDKEGRYWSTMFGNDVTSPWRRQFGLIPLEIGDDRAIRVPGIQR</sequence>
<dbReference type="InterPro" id="IPR051795">
    <property type="entry name" value="Glycosyl_Hydrlase_43"/>
</dbReference>
<comment type="similarity">
    <text evidence="1">Belongs to the glycosyl hydrolase 43 family.</text>
</comment>
<gene>
    <name evidence="7" type="ORF">GCM10011487_18820</name>
</gene>
<keyword evidence="8" id="KW-1185">Reference proteome</keyword>
<evidence type="ECO:0000313" key="8">
    <source>
        <dbReference type="Proteomes" id="UP000445000"/>
    </source>
</evidence>
<evidence type="ECO:0000256" key="4">
    <source>
        <dbReference type="PIRSR" id="PIRSR606710-1"/>
    </source>
</evidence>
<dbReference type="AlphaFoldDB" id="A0A829YB86"/>
<protein>
    <submittedName>
        <fullName evidence="7">Uncharacterized protein</fullName>
    </submittedName>
</protein>
<reference evidence="8" key="1">
    <citation type="submission" date="2020-01" db="EMBL/GenBank/DDBJ databases">
        <title>'Steroidobacter agaridevorans' sp. nov., agar-degrading bacteria isolated from rhizosphere soils.</title>
        <authorList>
            <person name="Ikenaga M."/>
            <person name="Kataoka M."/>
            <person name="Murouchi A."/>
            <person name="Katsuragi S."/>
            <person name="Sakai M."/>
        </authorList>
    </citation>
    <scope>NUCLEOTIDE SEQUENCE [LARGE SCALE GENOMIC DNA]</scope>
    <source>
        <strain evidence="8">YU21-B</strain>
    </source>
</reference>
<evidence type="ECO:0000256" key="2">
    <source>
        <dbReference type="ARBA" id="ARBA00022801"/>
    </source>
</evidence>
<dbReference type="SUPFAM" id="SSF75005">
    <property type="entry name" value="Arabinanase/levansucrase/invertase"/>
    <property type="match status" value="2"/>
</dbReference>
<evidence type="ECO:0000313" key="7">
    <source>
        <dbReference type="EMBL" id="GFE79882.1"/>
    </source>
</evidence>
<feature type="active site" description="Proton donor" evidence="4">
    <location>
        <position position="519"/>
    </location>
</feature>
<dbReference type="InterPro" id="IPR006710">
    <property type="entry name" value="Glyco_hydro_43"/>
</dbReference>
<dbReference type="Pfam" id="PF04616">
    <property type="entry name" value="Glyco_hydro_43"/>
    <property type="match status" value="2"/>
</dbReference>
<dbReference type="Proteomes" id="UP000445000">
    <property type="component" value="Unassembled WGS sequence"/>
</dbReference>
<keyword evidence="2" id="KW-0378">Hydrolase</keyword>
<dbReference type="EMBL" id="BLJN01000002">
    <property type="protein sequence ID" value="GFE79882.1"/>
    <property type="molecule type" value="Genomic_DNA"/>
</dbReference>
<dbReference type="GO" id="GO:0004553">
    <property type="term" value="F:hydrolase activity, hydrolyzing O-glycosyl compounds"/>
    <property type="evidence" value="ECO:0007669"/>
    <property type="project" value="InterPro"/>
</dbReference>
<dbReference type="RefSeq" id="WP_161811637.1">
    <property type="nucleotide sequence ID" value="NZ_BLJN01000002.1"/>
</dbReference>
<comment type="caution">
    <text evidence="7">The sequence shown here is derived from an EMBL/GenBank/DDBJ whole genome shotgun (WGS) entry which is preliminary data.</text>
</comment>
<accession>A0A829YB86</accession>
<dbReference type="GO" id="GO:0005975">
    <property type="term" value="P:carbohydrate metabolic process"/>
    <property type="evidence" value="ECO:0007669"/>
    <property type="project" value="InterPro"/>
</dbReference>
<dbReference type="PANTHER" id="PTHR42812">
    <property type="entry name" value="BETA-XYLOSIDASE"/>
    <property type="match status" value="1"/>
</dbReference>
<dbReference type="CDD" id="cd08986">
    <property type="entry name" value="GH43-like"/>
    <property type="match status" value="1"/>
</dbReference>
<dbReference type="InterPro" id="IPR023296">
    <property type="entry name" value="Glyco_hydro_beta-prop_sf"/>
</dbReference>
<dbReference type="Gene3D" id="2.115.10.20">
    <property type="entry name" value="Glycosyl hydrolase domain, family 43"/>
    <property type="match status" value="2"/>
</dbReference>
<organism evidence="7 8">
    <name type="scientific">Steroidobacter agaridevorans</name>
    <dbReference type="NCBI Taxonomy" id="2695856"/>
    <lineage>
        <taxon>Bacteria</taxon>
        <taxon>Pseudomonadati</taxon>
        <taxon>Pseudomonadota</taxon>
        <taxon>Gammaproteobacteria</taxon>
        <taxon>Steroidobacterales</taxon>
        <taxon>Steroidobacteraceae</taxon>
        <taxon>Steroidobacter</taxon>
    </lineage>
</organism>
<feature type="site" description="Important for catalytic activity, responsible for pKa modulation of the active site Glu and correct orientation of both the proton donor and substrate" evidence="5">
    <location>
        <position position="472"/>
    </location>
</feature>
<feature type="chain" id="PRO_5032727816" evidence="6">
    <location>
        <begin position="26"/>
        <end position="621"/>
    </location>
</feature>
<evidence type="ECO:0000256" key="5">
    <source>
        <dbReference type="PIRSR" id="PIRSR606710-2"/>
    </source>
</evidence>
<feature type="signal peptide" evidence="6">
    <location>
        <begin position="1"/>
        <end position="25"/>
    </location>
</feature>
<name>A0A829YB86_9GAMM</name>
<evidence type="ECO:0000256" key="6">
    <source>
        <dbReference type="SAM" id="SignalP"/>
    </source>
</evidence>
<keyword evidence="6" id="KW-0732">Signal</keyword>
<dbReference type="PANTHER" id="PTHR42812:SF14">
    <property type="entry name" value="SECRETED PROTEIN"/>
    <property type="match status" value="1"/>
</dbReference>
<evidence type="ECO:0000256" key="1">
    <source>
        <dbReference type="ARBA" id="ARBA00009865"/>
    </source>
</evidence>
<feature type="active site" description="Proton acceptor" evidence="4">
    <location>
        <position position="354"/>
    </location>
</feature>
<keyword evidence="3" id="KW-0326">Glycosidase</keyword>